<accession>A0AAQ3XDN2</accession>
<evidence type="ECO:0000259" key="2">
    <source>
        <dbReference type="Pfam" id="PF07059"/>
    </source>
</evidence>
<protein>
    <recommendedName>
        <fullName evidence="2">Protein ENHANCED DISEASE RESISTANCE 2 C-terminal domain-containing protein</fullName>
    </recommendedName>
</protein>
<feature type="non-terminal residue" evidence="3">
    <location>
        <position position="1"/>
    </location>
</feature>
<feature type="region of interest" description="Disordered" evidence="1">
    <location>
        <begin position="400"/>
        <end position="427"/>
    </location>
</feature>
<organism evidence="3 4">
    <name type="scientific">Paspalum notatum var. saurae</name>
    <dbReference type="NCBI Taxonomy" id="547442"/>
    <lineage>
        <taxon>Eukaryota</taxon>
        <taxon>Viridiplantae</taxon>
        <taxon>Streptophyta</taxon>
        <taxon>Embryophyta</taxon>
        <taxon>Tracheophyta</taxon>
        <taxon>Spermatophyta</taxon>
        <taxon>Magnoliopsida</taxon>
        <taxon>Liliopsida</taxon>
        <taxon>Poales</taxon>
        <taxon>Poaceae</taxon>
        <taxon>PACMAD clade</taxon>
        <taxon>Panicoideae</taxon>
        <taxon>Andropogonodae</taxon>
        <taxon>Paspaleae</taxon>
        <taxon>Paspalinae</taxon>
        <taxon>Paspalum</taxon>
    </lineage>
</organism>
<evidence type="ECO:0000313" key="3">
    <source>
        <dbReference type="EMBL" id="WVZ95053.1"/>
    </source>
</evidence>
<reference evidence="3 4" key="1">
    <citation type="submission" date="2024-02" db="EMBL/GenBank/DDBJ databases">
        <title>High-quality chromosome-scale genome assembly of Pensacola bahiagrass (Paspalum notatum Flugge var. saurae).</title>
        <authorList>
            <person name="Vega J.M."/>
            <person name="Podio M."/>
            <person name="Orjuela J."/>
            <person name="Siena L.A."/>
            <person name="Pessino S.C."/>
            <person name="Combes M.C."/>
            <person name="Mariac C."/>
            <person name="Albertini E."/>
            <person name="Pupilli F."/>
            <person name="Ortiz J.P.A."/>
            <person name="Leblanc O."/>
        </authorList>
    </citation>
    <scope>NUCLEOTIDE SEQUENCE [LARGE SCALE GENOMIC DNA]</scope>
    <source>
        <strain evidence="3">R1</strain>
        <tissue evidence="3">Leaf</tissue>
    </source>
</reference>
<dbReference type="PANTHER" id="PTHR12136:SF101">
    <property type="entry name" value="ENHANCED DISEASE RESISTANCE-LIKE PROTEIN (DUF1336)"/>
    <property type="match status" value="1"/>
</dbReference>
<dbReference type="AlphaFoldDB" id="A0AAQ3XDN2"/>
<evidence type="ECO:0000313" key="4">
    <source>
        <dbReference type="Proteomes" id="UP001341281"/>
    </source>
</evidence>
<dbReference type="InterPro" id="IPR009769">
    <property type="entry name" value="EDR2_C"/>
</dbReference>
<dbReference type="InterPro" id="IPR045096">
    <property type="entry name" value="EDR2-like"/>
</dbReference>
<proteinExistence type="predicted"/>
<dbReference type="PANTHER" id="PTHR12136">
    <property type="entry name" value="ENHANCED DISEASE RESISTANCE-RELATED"/>
    <property type="match status" value="1"/>
</dbReference>
<name>A0AAQ3XDN2_PASNO</name>
<evidence type="ECO:0000256" key="1">
    <source>
        <dbReference type="SAM" id="MobiDB-lite"/>
    </source>
</evidence>
<dbReference type="EMBL" id="CP144753">
    <property type="protein sequence ID" value="WVZ95053.1"/>
    <property type="molecule type" value="Genomic_DNA"/>
</dbReference>
<keyword evidence="4" id="KW-1185">Reference proteome</keyword>
<dbReference type="Pfam" id="PF07059">
    <property type="entry name" value="EDR2_C"/>
    <property type="match status" value="1"/>
</dbReference>
<sequence length="427" mass="46991">VVAVVTSSMPACIRLFVYPSQLRLRKAFLPSSPSPCLPPDRTEPSPTPETPQYPNSLVRSSALSEADAGFPDRVFAALRLEDLVRPGHSSAGPSGSPRWKTLAHEVITFPILSLRSHGIMASSNGEAEHQWIENVKSGGAVPCLAPENCPNGWATPPGDSFMVRGPEYLTDKVKIPGGEYLLKPLGFDWIKGPAKICEILQDNNHRVRKAIDVEVSHGNQPFVWAFNLQLPKDNYSAIFYFVSLEAIPEGSLMDRFLKGDDAFRNSRLKLIANIVKGPWIVRTAVGEQAICILGRALSCKYIQGSNFIEVDVDIGSSIVANAIVHLAFGYVTTLTVDLAFLIESQTESELPERLLGAVRFSELNPGSADLYERRTEEHQESTQSRPVGFWQGFSQFLNNQGNPKEPSPSLQSTNGNLHKEANENVKW</sequence>
<dbReference type="Proteomes" id="UP001341281">
    <property type="component" value="Chromosome 09"/>
</dbReference>
<gene>
    <name evidence="3" type="ORF">U9M48_040859</name>
</gene>
<feature type="compositionally biased region" description="Basic and acidic residues" evidence="1">
    <location>
        <begin position="417"/>
        <end position="427"/>
    </location>
</feature>
<feature type="compositionally biased region" description="Polar residues" evidence="1">
    <location>
        <begin position="400"/>
        <end position="416"/>
    </location>
</feature>
<feature type="region of interest" description="Disordered" evidence="1">
    <location>
        <begin position="33"/>
        <end position="55"/>
    </location>
</feature>
<feature type="domain" description="Protein ENHANCED DISEASE RESISTANCE 2 C-terminal" evidence="2">
    <location>
        <begin position="153"/>
        <end position="363"/>
    </location>
</feature>